<evidence type="ECO:0000256" key="6">
    <source>
        <dbReference type="ARBA" id="ARBA00023063"/>
    </source>
</evidence>
<dbReference type="PROSITE" id="PS51300">
    <property type="entry name" value="NIRD"/>
    <property type="match status" value="1"/>
</dbReference>
<keyword evidence="2" id="KW-0479">Metal-binding</keyword>
<proteinExistence type="predicted"/>
<keyword evidence="6" id="KW-0534">Nitrate assimilation</keyword>
<keyword evidence="5" id="KW-0411">Iron-sulfur</keyword>
<reference evidence="9" key="1">
    <citation type="journal article" date="2019" name="Int. J. Syst. Evol. Microbiol.">
        <title>The Global Catalogue of Microorganisms (GCM) 10K type strain sequencing project: providing services to taxonomists for standard genome sequencing and annotation.</title>
        <authorList>
            <consortium name="The Broad Institute Genomics Platform"/>
            <consortium name="The Broad Institute Genome Sequencing Center for Infectious Disease"/>
            <person name="Wu L."/>
            <person name="Ma J."/>
        </authorList>
    </citation>
    <scope>NUCLEOTIDE SEQUENCE [LARGE SCALE GENOMIC DNA]</scope>
    <source>
        <strain evidence="9">CCUG 58127</strain>
    </source>
</reference>
<evidence type="ECO:0000256" key="5">
    <source>
        <dbReference type="ARBA" id="ARBA00023014"/>
    </source>
</evidence>
<evidence type="ECO:0000313" key="9">
    <source>
        <dbReference type="Proteomes" id="UP001596298"/>
    </source>
</evidence>
<dbReference type="PANTHER" id="PTHR40562:SF1">
    <property type="entry name" value="NITRITE REDUCTASE (NADH) SMALL SUBUNIT"/>
    <property type="match status" value="1"/>
</dbReference>
<dbReference type="InterPro" id="IPR012748">
    <property type="entry name" value="Rieske-like_NirD"/>
</dbReference>
<accession>A0ABW2AF21</accession>
<protein>
    <submittedName>
        <fullName evidence="8">Nitrite reductase small subunit NirD</fullName>
    </submittedName>
</protein>
<dbReference type="PANTHER" id="PTHR40562">
    <property type="match status" value="1"/>
</dbReference>
<dbReference type="PROSITE" id="PS51296">
    <property type="entry name" value="RIESKE"/>
    <property type="match status" value="1"/>
</dbReference>
<feature type="domain" description="Rieske" evidence="7">
    <location>
        <begin position="4"/>
        <end position="108"/>
    </location>
</feature>
<evidence type="ECO:0000256" key="1">
    <source>
        <dbReference type="ARBA" id="ARBA00022714"/>
    </source>
</evidence>
<evidence type="ECO:0000256" key="3">
    <source>
        <dbReference type="ARBA" id="ARBA00023002"/>
    </source>
</evidence>
<dbReference type="InterPro" id="IPR017941">
    <property type="entry name" value="Rieske_2Fe-2S"/>
</dbReference>
<dbReference type="RefSeq" id="WP_382400030.1">
    <property type="nucleotide sequence ID" value="NZ_JBHSWH010000001.1"/>
</dbReference>
<dbReference type="InterPro" id="IPR017881">
    <property type="entry name" value="NirD"/>
</dbReference>
<gene>
    <name evidence="8" type="primary">nirD</name>
    <name evidence="8" type="ORF">ACFQDH_07685</name>
</gene>
<evidence type="ECO:0000256" key="4">
    <source>
        <dbReference type="ARBA" id="ARBA00023004"/>
    </source>
</evidence>
<dbReference type="Gene3D" id="2.102.10.10">
    <property type="entry name" value="Rieske [2Fe-2S] iron-sulphur domain"/>
    <property type="match status" value="1"/>
</dbReference>
<organism evidence="8 9">
    <name type="scientific">Flexivirga alba</name>
    <dbReference type="NCBI Taxonomy" id="702742"/>
    <lineage>
        <taxon>Bacteria</taxon>
        <taxon>Bacillati</taxon>
        <taxon>Actinomycetota</taxon>
        <taxon>Actinomycetes</taxon>
        <taxon>Micrococcales</taxon>
        <taxon>Dermacoccaceae</taxon>
        <taxon>Flexivirga</taxon>
    </lineage>
</organism>
<name>A0ABW2AF21_9MICO</name>
<dbReference type="Pfam" id="PF13806">
    <property type="entry name" value="Rieske_2"/>
    <property type="match status" value="1"/>
</dbReference>
<evidence type="ECO:0000259" key="7">
    <source>
        <dbReference type="PROSITE" id="PS51296"/>
    </source>
</evidence>
<dbReference type="NCBIfam" id="TIGR02378">
    <property type="entry name" value="nirD_assim_sml"/>
    <property type="match status" value="1"/>
</dbReference>
<keyword evidence="4" id="KW-0408">Iron</keyword>
<dbReference type="InterPro" id="IPR036922">
    <property type="entry name" value="Rieske_2Fe-2S_sf"/>
</dbReference>
<dbReference type="Proteomes" id="UP001596298">
    <property type="component" value="Unassembled WGS sequence"/>
</dbReference>
<comment type="caution">
    <text evidence="8">The sequence shown here is derived from an EMBL/GenBank/DDBJ whole genome shotgun (WGS) entry which is preliminary data.</text>
</comment>
<sequence length="131" mass="13675">MSWTTVCALAAVPKDGAVAVLVDGAQVAVVRLGDDSLFAVSHRDPVSGANVMARGIVGSTTVDGVEVPTIASPMFKQVYDLRDGRCLSDRLVVLATWEVRLHGDDVEVGSIRVVTASAADADVPIDSEVAR</sequence>
<evidence type="ECO:0000313" key="8">
    <source>
        <dbReference type="EMBL" id="MFC6705149.1"/>
    </source>
</evidence>
<evidence type="ECO:0000256" key="2">
    <source>
        <dbReference type="ARBA" id="ARBA00022723"/>
    </source>
</evidence>
<keyword evidence="3" id="KW-0560">Oxidoreductase</keyword>
<dbReference type="EMBL" id="JBHSWH010000001">
    <property type="protein sequence ID" value="MFC6705149.1"/>
    <property type="molecule type" value="Genomic_DNA"/>
</dbReference>
<keyword evidence="1" id="KW-0001">2Fe-2S</keyword>
<dbReference type="SUPFAM" id="SSF50022">
    <property type="entry name" value="ISP domain"/>
    <property type="match status" value="1"/>
</dbReference>
<keyword evidence="9" id="KW-1185">Reference proteome</keyword>